<protein>
    <recommendedName>
        <fullName evidence="1">Putative nitroreductase TM1586 domain-containing protein</fullName>
    </recommendedName>
</protein>
<evidence type="ECO:0000259" key="1">
    <source>
        <dbReference type="Pfam" id="PF14512"/>
    </source>
</evidence>
<dbReference type="OrthoDB" id="9814075at2"/>
<evidence type="ECO:0000313" key="2">
    <source>
        <dbReference type="EMBL" id="GAE89796.1"/>
    </source>
</evidence>
<sequence>MKNEYIAKRKAVRKFDNTPLSAELLAEIKDKIKSVKPLFSNIDYSVELVEDKNPPNQNARYYLYFNSRERDGAYENIGFIGQQLSLYLCSIGLGSYFRMSKPKVDSNSNLSYVICMPFGKPAEPLFRELSEFKRKKLADISEGTDIRIEAARLAPSGFNGQDWFFVAKDGCIHCYRKKPNVIMGFMKNKLNCIDMGIALCHIYEESDTFSYKKLDTAPEKKGYIYMGTVI</sequence>
<keyword evidence="3" id="KW-1185">Reference proteome</keyword>
<dbReference type="Gene3D" id="3.40.109.30">
    <property type="entry name" value="putative nitroreductase (tm1586), domain 2"/>
    <property type="match status" value="1"/>
</dbReference>
<dbReference type="Pfam" id="PF14512">
    <property type="entry name" value="TM1586_NiRdase"/>
    <property type="match status" value="1"/>
</dbReference>
<feature type="domain" description="Putative nitroreductase TM1586" evidence="1">
    <location>
        <begin position="4"/>
        <end position="203"/>
    </location>
</feature>
<dbReference type="AlphaFoldDB" id="W4V9D1"/>
<comment type="caution">
    <text evidence="2">The sequence shown here is derived from an EMBL/GenBank/DDBJ whole genome shotgun (WGS) entry which is preliminary data.</text>
</comment>
<dbReference type="RefSeq" id="WP_038290297.1">
    <property type="nucleotide sequence ID" value="NZ_BAVR01000046.1"/>
</dbReference>
<gene>
    <name evidence="2" type="ORF">JCM21531_3358</name>
</gene>
<dbReference type="Gene3D" id="3.40.109.10">
    <property type="entry name" value="NADH Oxidase"/>
    <property type="match status" value="1"/>
</dbReference>
<dbReference type="GO" id="GO:0016491">
    <property type="term" value="F:oxidoreductase activity"/>
    <property type="evidence" value="ECO:0007669"/>
    <property type="project" value="InterPro"/>
</dbReference>
<dbReference type="STRING" id="1294263.JCM21531_3358"/>
<dbReference type="InterPro" id="IPR000415">
    <property type="entry name" value="Nitroreductase-like"/>
</dbReference>
<dbReference type="EMBL" id="BAVR01000046">
    <property type="protein sequence ID" value="GAE89796.1"/>
    <property type="molecule type" value="Genomic_DNA"/>
</dbReference>
<reference evidence="2" key="1">
    <citation type="journal article" date="2014" name="Genome Announc.">
        <title>Draft Genome Sequence of Clostridium straminisolvens Strain JCM 21531T, Isolated from a Cellulose-Degrading Bacterial Community.</title>
        <authorList>
            <person name="Yuki M."/>
            <person name="Oshima K."/>
            <person name="Suda W."/>
            <person name="Sakamoto M."/>
            <person name="Kitamura K."/>
            <person name="Iida T."/>
            <person name="Hattori M."/>
            <person name="Ohkuma M."/>
        </authorList>
    </citation>
    <scope>NUCLEOTIDE SEQUENCE [LARGE SCALE GENOMIC DNA]</scope>
    <source>
        <strain evidence="2">JCM 21531</strain>
    </source>
</reference>
<name>W4V9D1_9FIRM</name>
<proteinExistence type="predicted"/>
<dbReference type="Proteomes" id="UP000019109">
    <property type="component" value="Unassembled WGS sequence"/>
</dbReference>
<accession>W4V9D1</accession>
<dbReference type="InterPro" id="IPR029478">
    <property type="entry name" value="TM1586_NiRdase"/>
</dbReference>
<organism evidence="2 3">
    <name type="scientific">Acetivibrio straminisolvens JCM 21531</name>
    <dbReference type="NCBI Taxonomy" id="1294263"/>
    <lineage>
        <taxon>Bacteria</taxon>
        <taxon>Bacillati</taxon>
        <taxon>Bacillota</taxon>
        <taxon>Clostridia</taxon>
        <taxon>Eubacteriales</taxon>
        <taxon>Oscillospiraceae</taxon>
        <taxon>Acetivibrio</taxon>
    </lineage>
</organism>
<dbReference type="SUPFAM" id="SSF55469">
    <property type="entry name" value="FMN-dependent nitroreductase-like"/>
    <property type="match status" value="1"/>
</dbReference>
<evidence type="ECO:0000313" key="3">
    <source>
        <dbReference type="Proteomes" id="UP000019109"/>
    </source>
</evidence>